<evidence type="ECO:0000256" key="3">
    <source>
        <dbReference type="ARBA" id="ARBA00023157"/>
    </source>
</evidence>
<comment type="caution">
    <text evidence="7">The sequence shown here is derived from an EMBL/GenBank/DDBJ whole genome shotgun (WGS) entry which is preliminary data.</text>
</comment>
<dbReference type="InterPro" id="IPR017937">
    <property type="entry name" value="Thioredoxin_CS"/>
</dbReference>
<evidence type="ECO:0000313" key="7">
    <source>
        <dbReference type="EMBL" id="HIT39369.1"/>
    </source>
</evidence>
<dbReference type="CDD" id="cd02966">
    <property type="entry name" value="TlpA_like_family"/>
    <property type="match status" value="1"/>
</dbReference>
<dbReference type="InterPro" id="IPR000866">
    <property type="entry name" value="AhpC/TSA"/>
</dbReference>
<gene>
    <name evidence="7" type="ORF">IAD06_04970</name>
</gene>
<sequence>MQTKNLLWIAAALLLFTACGKKYTVTAECDASSNGKQAYIIDYTTEKPLDSTIVSDNKAIFEGETPEAKLCQFFVNSPSRESATFILESGNIVIDPETQMVSGTAQNDSLQSFNSTLRKTQEQFYTRYQALSKTTPDFKEKVEALQDEMMQSFGDVSARFIESMPGSCVATYALANWLPMLIGTENFDKAAAYITDNDLKYPMIKNSVKTNDRTKATQAGAMFTDFTIENGNLDGSAVSLSDYVGKGKYVLVDFWASWCGPCRAETPNLKEIYKQFGGDDFEIVSVAVWDERDATLEAIKELALPWPQIIDAGQIPTDLYGINGIPQIMLFAPDGTIVARNLRGEEMKRLISLTLQK</sequence>
<evidence type="ECO:0000256" key="2">
    <source>
        <dbReference type="ARBA" id="ARBA00022748"/>
    </source>
</evidence>
<dbReference type="PROSITE" id="PS51257">
    <property type="entry name" value="PROKAR_LIPOPROTEIN"/>
    <property type="match status" value="1"/>
</dbReference>
<accession>A0A9D1KD83</accession>
<dbReference type="GO" id="GO:0017004">
    <property type="term" value="P:cytochrome complex assembly"/>
    <property type="evidence" value="ECO:0007669"/>
    <property type="project" value="UniProtKB-KW"/>
</dbReference>
<dbReference type="Pfam" id="PF14289">
    <property type="entry name" value="DUF4369"/>
    <property type="match status" value="1"/>
</dbReference>
<dbReference type="AlphaFoldDB" id="A0A9D1KD83"/>
<evidence type="ECO:0000256" key="4">
    <source>
        <dbReference type="ARBA" id="ARBA00023284"/>
    </source>
</evidence>
<organism evidence="7 8">
    <name type="scientific">Candidatus Caccoplasma intestinavium</name>
    <dbReference type="NCBI Taxonomy" id="2840716"/>
    <lineage>
        <taxon>Bacteria</taxon>
        <taxon>Pseudomonadati</taxon>
        <taxon>Bacteroidota</taxon>
        <taxon>Bacteroidia</taxon>
        <taxon>Bacteroidales</taxon>
        <taxon>Bacteroidaceae</taxon>
        <taxon>Bacteroidaceae incertae sedis</taxon>
        <taxon>Candidatus Caccoplasma</taxon>
    </lineage>
</organism>
<keyword evidence="3" id="KW-1015">Disulfide bond</keyword>
<protein>
    <submittedName>
        <fullName evidence="7">Redoxin domain-containing protein</fullName>
    </submittedName>
</protein>
<dbReference type="PRINTS" id="PR00421">
    <property type="entry name" value="THIOREDOXIN"/>
</dbReference>
<keyword evidence="2" id="KW-0201">Cytochrome c-type biogenesis</keyword>
<feature type="domain" description="Thioredoxin" evidence="6">
    <location>
        <begin position="217"/>
        <end position="357"/>
    </location>
</feature>
<dbReference type="PANTHER" id="PTHR42852:SF6">
    <property type="entry name" value="THIOL:DISULFIDE INTERCHANGE PROTEIN DSBE"/>
    <property type="match status" value="1"/>
</dbReference>
<dbReference type="Gene3D" id="3.40.30.10">
    <property type="entry name" value="Glutaredoxin"/>
    <property type="match status" value="1"/>
</dbReference>
<feature type="chain" id="PRO_5039059333" evidence="5">
    <location>
        <begin position="21"/>
        <end position="357"/>
    </location>
</feature>
<dbReference type="InterPro" id="IPR036249">
    <property type="entry name" value="Thioredoxin-like_sf"/>
</dbReference>
<dbReference type="GO" id="GO:0016209">
    <property type="term" value="F:antioxidant activity"/>
    <property type="evidence" value="ECO:0007669"/>
    <property type="project" value="InterPro"/>
</dbReference>
<dbReference type="InterPro" id="IPR050553">
    <property type="entry name" value="Thioredoxin_ResA/DsbE_sf"/>
</dbReference>
<evidence type="ECO:0000313" key="8">
    <source>
        <dbReference type="Proteomes" id="UP000886722"/>
    </source>
</evidence>
<keyword evidence="4" id="KW-0676">Redox-active center</keyword>
<name>A0A9D1KD83_9BACT</name>
<dbReference type="Proteomes" id="UP000886722">
    <property type="component" value="Unassembled WGS sequence"/>
</dbReference>
<dbReference type="GO" id="GO:0016491">
    <property type="term" value="F:oxidoreductase activity"/>
    <property type="evidence" value="ECO:0007669"/>
    <property type="project" value="InterPro"/>
</dbReference>
<evidence type="ECO:0000256" key="5">
    <source>
        <dbReference type="SAM" id="SignalP"/>
    </source>
</evidence>
<dbReference type="EMBL" id="DVKT01000036">
    <property type="protein sequence ID" value="HIT39369.1"/>
    <property type="molecule type" value="Genomic_DNA"/>
</dbReference>
<reference evidence="7" key="1">
    <citation type="submission" date="2020-10" db="EMBL/GenBank/DDBJ databases">
        <authorList>
            <person name="Gilroy R."/>
        </authorList>
    </citation>
    <scope>NUCLEOTIDE SEQUENCE</scope>
    <source>
        <strain evidence="7">21143</strain>
    </source>
</reference>
<dbReference type="PROSITE" id="PS51352">
    <property type="entry name" value="THIOREDOXIN_2"/>
    <property type="match status" value="1"/>
</dbReference>
<dbReference type="Pfam" id="PF00578">
    <property type="entry name" value="AhpC-TSA"/>
    <property type="match status" value="1"/>
</dbReference>
<dbReference type="PANTHER" id="PTHR42852">
    <property type="entry name" value="THIOL:DISULFIDE INTERCHANGE PROTEIN DSBE"/>
    <property type="match status" value="1"/>
</dbReference>
<feature type="signal peptide" evidence="5">
    <location>
        <begin position="1"/>
        <end position="20"/>
    </location>
</feature>
<comment type="subcellular location">
    <subcellularLocation>
        <location evidence="1">Cell envelope</location>
    </subcellularLocation>
</comment>
<dbReference type="InterPro" id="IPR013766">
    <property type="entry name" value="Thioredoxin_domain"/>
</dbReference>
<proteinExistence type="predicted"/>
<dbReference type="SUPFAM" id="SSF52833">
    <property type="entry name" value="Thioredoxin-like"/>
    <property type="match status" value="1"/>
</dbReference>
<keyword evidence="5" id="KW-0732">Signal</keyword>
<evidence type="ECO:0000259" key="6">
    <source>
        <dbReference type="PROSITE" id="PS51352"/>
    </source>
</evidence>
<dbReference type="InterPro" id="IPR025380">
    <property type="entry name" value="DUF4369"/>
</dbReference>
<evidence type="ECO:0000256" key="1">
    <source>
        <dbReference type="ARBA" id="ARBA00004196"/>
    </source>
</evidence>
<dbReference type="GO" id="GO:0030313">
    <property type="term" value="C:cell envelope"/>
    <property type="evidence" value="ECO:0007669"/>
    <property type="project" value="UniProtKB-SubCell"/>
</dbReference>
<dbReference type="PROSITE" id="PS00194">
    <property type="entry name" value="THIOREDOXIN_1"/>
    <property type="match status" value="1"/>
</dbReference>
<reference evidence="7" key="2">
    <citation type="journal article" date="2021" name="PeerJ">
        <title>Extensive microbial diversity within the chicken gut microbiome revealed by metagenomics and culture.</title>
        <authorList>
            <person name="Gilroy R."/>
            <person name="Ravi A."/>
            <person name="Getino M."/>
            <person name="Pursley I."/>
            <person name="Horton D.L."/>
            <person name="Alikhan N.F."/>
            <person name="Baker D."/>
            <person name="Gharbi K."/>
            <person name="Hall N."/>
            <person name="Watson M."/>
            <person name="Adriaenssens E.M."/>
            <person name="Foster-Nyarko E."/>
            <person name="Jarju S."/>
            <person name="Secka A."/>
            <person name="Antonio M."/>
            <person name="Oren A."/>
            <person name="Chaudhuri R.R."/>
            <person name="La Ragione R."/>
            <person name="Hildebrand F."/>
            <person name="Pallen M.J."/>
        </authorList>
    </citation>
    <scope>NUCLEOTIDE SEQUENCE</scope>
    <source>
        <strain evidence="7">21143</strain>
    </source>
</reference>